<feature type="region of interest" description="Disordered" evidence="1">
    <location>
        <begin position="1"/>
        <end position="23"/>
    </location>
</feature>
<dbReference type="NCBIfam" id="TIGR01563">
    <property type="entry name" value="gp16_SPP1"/>
    <property type="match status" value="1"/>
</dbReference>
<evidence type="ECO:0000313" key="3">
    <source>
        <dbReference type="Proteomes" id="UP000321323"/>
    </source>
</evidence>
<dbReference type="Gene3D" id="2.40.10.270">
    <property type="entry name" value="Bacteriophage SPP1 head-tail adaptor protein"/>
    <property type="match status" value="1"/>
</dbReference>
<dbReference type="InterPro" id="IPR038666">
    <property type="entry name" value="SSP1_head-tail_sf"/>
</dbReference>
<gene>
    <name evidence="2" type="ORF">E7V67_011570</name>
</gene>
<dbReference type="Pfam" id="PF05521">
    <property type="entry name" value="Phage_HCP"/>
    <property type="match status" value="1"/>
</dbReference>
<evidence type="ECO:0000313" key="2">
    <source>
        <dbReference type="EMBL" id="WUR15708.1"/>
    </source>
</evidence>
<reference evidence="2 3" key="1">
    <citation type="journal article" date="2019" name="Int. J. Syst. Evol. Microbiol.">
        <title>The Draft Whole-Genome Sequence of the Antibiotic Producer Empedobacter haloabium ATCC 31962 Provides Indications for Its Taxonomic Reclassification.</title>
        <authorList>
            <person name="Miess H."/>
            <person name="Arlt P."/>
            <person name="Apel A.K."/>
            <person name="Weber T."/>
            <person name="Nieselt K."/>
            <person name="Hanssen F."/>
            <person name="Czemmel S."/>
            <person name="Nahnsen S."/>
            <person name="Gross H."/>
        </authorList>
    </citation>
    <scope>NUCLEOTIDE SEQUENCE [LARGE SCALE GENOMIC DNA]</scope>
    <source>
        <strain evidence="2 3">ATCC 31962</strain>
    </source>
</reference>
<name>A0ABZ1UUB0_9BURK</name>
<dbReference type="Proteomes" id="UP000321323">
    <property type="component" value="Chromosome"/>
</dbReference>
<dbReference type="InterPro" id="IPR008767">
    <property type="entry name" value="Phage_SPP1_head-tail_adaptor"/>
</dbReference>
<proteinExistence type="predicted"/>
<sequence>MPKNSRITIQQRAEGQASDGQPVDTWTDVATVWADIRDITGREYVVAGAERSEVTTKIRIWRRAGITAGMRVLRGVIVYDVQAVLDEGRDTTLLMCTKGTS</sequence>
<accession>A0ABZ1UUB0</accession>
<evidence type="ECO:0000256" key="1">
    <source>
        <dbReference type="SAM" id="MobiDB-lite"/>
    </source>
</evidence>
<dbReference type="EMBL" id="CP136508">
    <property type="protein sequence ID" value="WUR15708.1"/>
    <property type="molecule type" value="Genomic_DNA"/>
</dbReference>
<protein>
    <submittedName>
        <fullName evidence="2">Phage head closure protein</fullName>
    </submittedName>
</protein>
<keyword evidence="3" id="KW-1185">Reference proteome</keyword>
<organism evidence="2 3">
    <name type="scientific">[Empedobacter] haloabium</name>
    <dbReference type="NCBI Taxonomy" id="592317"/>
    <lineage>
        <taxon>Bacteria</taxon>
        <taxon>Pseudomonadati</taxon>
        <taxon>Pseudomonadota</taxon>
        <taxon>Betaproteobacteria</taxon>
        <taxon>Burkholderiales</taxon>
        <taxon>Oxalobacteraceae</taxon>
        <taxon>Telluria group</taxon>
        <taxon>Telluria group incertae sedis</taxon>
    </lineage>
</organism>
<feature type="compositionally biased region" description="Polar residues" evidence="1">
    <location>
        <begin position="1"/>
        <end position="13"/>
    </location>
</feature>